<dbReference type="SUPFAM" id="SSF51445">
    <property type="entry name" value="(Trans)glycosidases"/>
    <property type="match status" value="1"/>
</dbReference>
<dbReference type="InterPro" id="IPR012850">
    <property type="entry name" value="A-amylase_bs_C"/>
</dbReference>
<evidence type="ECO:0000313" key="13">
    <source>
        <dbReference type="Proteomes" id="UP000087171"/>
    </source>
</evidence>
<dbReference type="RefSeq" id="XP_004514772.1">
    <property type="nucleotide sequence ID" value="XM_004514715.3"/>
</dbReference>
<evidence type="ECO:0000256" key="1">
    <source>
        <dbReference type="ARBA" id="ARBA00000548"/>
    </source>
</evidence>
<evidence type="ECO:0000256" key="10">
    <source>
        <dbReference type="SAM" id="MobiDB-lite"/>
    </source>
</evidence>
<evidence type="ECO:0000259" key="12">
    <source>
        <dbReference type="SMART" id="SM00810"/>
    </source>
</evidence>
<evidence type="ECO:0000313" key="14">
    <source>
        <dbReference type="RefSeq" id="XP_004514772.1"/>
    </source>
</evidence>
<comment type="similarity">
    <text evidence="3">Belongs to the glycosyl hydrolase 13 family.</text>
</comment>
<dbReference type="GO" id="GO:0005975">
    <property type="term" value="P:carbohydrate metabolic process"/>
    <property type="evidence" value="ECO:0007669"/>
    <property type="project" value="InterPro"/>
</dbReference>
<dbReference type="InterPro" id="IPR006047">
    <property type="entry name" value="GH13_cat_dom"/>
</dbReference>
<feature type="domain" description="Glycosyl hydrolase family 13 catalytic" evidence="11">
    <location>
        <begin position="518"/>
        <end position="847"/>
    </location>
</feature>
<evidence type="ECO:0000256" key="9">
    <source>
        <dbReference type="ARBA" id="ARBA00030238"/>
    </source>
</evidence>
<comment type="cofactor">
    <cofactor evidence="2">
        <name>Ca(2+)</name>
        <dbReference type="ChEBI" id="CHEBI:29108"/>
    </cofactor>
</comment>
<dbReference type="GO" id="GO:0005509">
    <property type="term" value="F:calcium ion binding"/>
    <property type="evidence" value="ECO:0007669"/>
    <property type="project" value="InterPro"/>
</dbReference>
<keyword evidence="7" id="KW-0119">Carbohydrate metabolism</keyword>
<sequence length="909" mass="102558">MSISTTVFSDPLFKLCHYRNRVASIHRFKPNQHTLFSSSIFSNNNNYDSCSWSFKPPHKFFRPKFEAFAVNTDTLEPLQASDVVFNQIYPINRVELVEGKVFIRLDQGKDLENLELTVGCSLPGKWILHWGVSRVDDIGSEWDQPPREMIPPESVLIKDYAIETPLKKSSSDSKGDTFHEVKIGLKPSDEISAINFVLKDEETGNSYHHKGRDFKVPLVNNLKEGANLIGPKTGFNVWPGALGQTSNTLVESEATEDKAHENNSESENPKEGSSQVKSFYVELPVTKEVTVNNSISVSIKKCLKTAKNLLDLETDVPGDILLHWGVCRDDLRKWEAPPAPHPPETVAFKDKALRTQLKSKGSGEGSSVQISLEEEFSGFLFVLKLNGNSWLNYEGNDFYVPLSTSGNLIIGNIEDQSTVVQSEVTEEPSQEESDSIFTDEIITEIRHLVTGISSEKRRKTKSKEAQEVILQEIERLAAEAYSIFRTSVPAFSEETIVEPEVVPEVPLKITSGTGTGFEVVCQGFNWESHKSGRWYMELKEKAAELSALGFTVIWLPPPTDSVSPEGYMPRDLYDLNSRYGSFDELKDVVKTFHKAGIKVLGDAVLNHRCAQHQNHNGIWNIFGGRLNWDDRAVVADDPHFQGRGNKSSGDNFHAAPNIDHSQDFVRKDLTEWLCWLREEIGYDGWRLDFIRGFWGGYVKDYMDATEPYFAVGEYWDSLSYTYGEMDHNQDAHRQRIVDWISAAGGTAGAFDVTTKGILHSALDRCEYWRLSDQKGKPPGVLGWWPSRAVTFIENHDTGSTQGHWRFPHEKEMQGYAYTLTHPGTPSVFFDHIFSHYKTEIAALISIRKRNGINCRSTVQISKADRDVYAAIIDEKVAMKIGPGHFEPPSGSQNWSSAWEGRDYMIWEAS</sequence>
<proteinExistence type="inferred from homology"/>
<comment type="catalytic activity">
    <reaction evidence="1">
        <text>Endohydrolysis of (1-&gt;4)-alpha-D-glucosidic linkages in polysaccharides containing three or more (1-&gt;4)-alpha-linked D-glucose units.</text>
        <dbReference type="EC" id="3.2.1.1"/>
    </reaction>
</comment>
<dbReference type="InterPro" id="IPR017853">
    <property type="entry name" value="GH"/>
</dbReference>
<keyword evidence="13" id="KW-1185">Reference proteome</keyword>
<evidence type="ECO:0000256" key="2">
    <source>
        <dbReference type="ARBA" id="ARBA00001913"/>
    </source>
</evidence>
<dbReference type="Pfam" id="PF23166">
    <property type="entry name" value="Ig_N_CWD1"/>
    <property type="match status" value="2"/>
</dbReference>
<name>A0A1S2Z480_CICAR</name>
<dbReference type="SMART" id="SM00642">
    <property type="entry name" value="Aamy"/>
    <property type="match status" value="1"/>
</dbReference>
<dbReference type="SUPFAM" id="SSF51011">
    <property type="entry name" value="Glycosyl hydrolase domain"/>
    <property type="match status" value="1"/>
</dbReference>
<dbReference type="InterPro" id="IPR056301">
    <property type="entry name" value="GWD-like_N_Ig"/>
</dbReference>
<feature type="compositionally biased region" description="Basic and acidic residues" evidence="10">
    <location>
        <begin position="255"/>
        <end position="270"/>
    </location>
</feature>
<evidence type="ECO:0000256" key="6">
    <source>
        <dbReference type="ARBA" id="ARBA00022801"/>
    </source>
</evidence>
<dbReference type="EC" id="3.2.1.1" evidence="4"/>
<dbReference type="OrthoDB" id="550577at2759"/>
<dbReference type="PANTHER" id="PTHR43447">
    <property type="entry name" value="ALPHA-AMYLASE"/>
    <property type="match status" value="1"/>
</dbReference>
<feature type="region of interest" description="Disordered" evidence="10">
    <location>
        <begin position="246"/>
        <end position="275"/>
    </location>
</feature>
<dbReference type="STRING" id="3827.A0A1S2Z480"/>
<evidence type="ECO:0000256" key="4">
    <source>
        <dbReference type="ARBA" id="ARBA00012595"/>
    </source>
</evidence>
<evidence type="ECO:0000256" key="8">
    <source>
        <dbReference type="ARBA" id="ARBA00023295"/>
    </source>
</evidence>
<dbReference type="Gene3D" id="2.60.40.1180">
    <property type="entry name" value="Golgi alpha-mannosidase II"/>
    <property type="match status" value="1"/>
</dbReference>
<evidence type="ECO:0000256" key="3">
    <source>
        <dbReference type="ARBA" id="ARBA00008061"/>
    </source>
</evidence>
<dbReference type="Pfam" id="PF07821">
    <property type="entry name" value="Alpha-amyl_C2"/>
    <property type="match status" value="1"/>
</dbReference>
<dbReference type="Pfam" id="PF00128">
    <property type="entry name" value="Alpha-amylase"/>
    <property type="match status" value="1"/>
</dbReference>
<dbReference type="Gene3D" id="3.20.20.80">
    <property type="entry name" value="Glycosidases"/>
    <property type="match status" value="1"/>
</dbReference>
<reference evidence="14" key="1">
    <citation type="submission" date="2025-08" db="UniProtKB">
        <authorList>
            <consortium name="RefSeq"/>
        </authorList>
    </citation>
    <scope>IDENTIFICATION</scope>
    <source>
        <tissue evidence="14">Etiolated seedlings</tissue>
    </source>
</reference>
<dbReference type="GeneID" id="101492411"/>
<evidence type="ECO:0000259" key="11">
    <source>
        <dbReference type="SMART" id="SM00642"/>
    </source>
</evidence>
<keyword evidence="5" id="KW-0479">Metal-binding</keyword>
<dbReference type="KEGG" id="cam:101492411"/>
<keyword evidence="6" id="KW-0378">Hydrolase</keyword>
<dbReference type="Proteomes" id="UP000087171">
    <property type="component" value="Unplaced"/>
</dbReference>
<dbReference type="eggNOG" id="KOG0471">
    <property type="taxonomic scope" value="Eukaryota"/>
</dbReference>
<dbReference type="CDD" id="cd11314">
    <property type="entry name" value="AmyAc_arch_bac_plant_AmyA"/>
    <property type="match status" value="1"/>
</dbReference>
<keyword evidence="8" id="KW-0326">Glycosidase</keyword>
<evidence type="ECO:0000256" key="5">
    <source>
        <dbReference type="ARBA" id="ARBA00022723"/>
    </source>
</evidence>
<organism evidence="13 14">
    <name type="scientific">Cicer arietinum</name>
    <name type="common">Chickpea</name>
    <name type="synonym">Garbanzo</name>
    <dbReference type="NCBI Taxonomy" id="3827"/>
    <lineage>
        <taxon>Eukaryota</taxon>
        <taxon>Viridiplantae</taxon>
        <taxon>Streptophyta</taxon>
        <taxon>Embryophyta</taxon>
        <taxon>Tracheophyta</taxon>
        <taxon>Spermatophyta</taxon>
        <taxon>Magnoliopsida</taxon>
        <taxon>eudicotyledons</taxon>
        <taxon>Gunneridae</taxon>
        <taxon>Pentapetalae</taxon>
        <taxon>rosids</taxon>
        <taxon>fabids</taxon>
        <taxon>Fabales</taxon>
        <taxon>Fabaceae</taxon>
        <taxon>Papilionoideae</taxon>
        <taxon>50 kb inversion clade</taxon>
        <taxon>NPAAA clade</taxon>
        <taxon>Hologalegina</taxon>
        <taxon>IRL clade</taxon>
        <taxon>Cicereae</taxon>
        <taxon>Cicer</taxon>
    </lineage>
</organism>
<dbReference type="PaxDb" id="3827-XP_004514772.1"/>
<gene>
    <name evidence="14" type="primary">LOC101492411</name>
</gene>
<accession>A0A1S2Z480</accession>
<protein>
    <recommendedName>
        <fullName evidence="4">alpha-amylase</fullName>
        <ecNumber evidence="4">3.2.1.1</ecNumber>
    </recommendedName>
    <alternativeName>
        <fullName evidence="9">1,4-alpha-D-glucan glucanohydrolase</fullName>
    </alternativeName>
</protein>
<dbReference type="SMART" id="SM00810">
    <property type="entry name" value="Alpha-amyl_C2"/>
    <property type="match status" value="1"/>
</dbReference>
<dbReference type="InterPro" id="IPR013780">
    <property type="entry name" value="Glyco_hydro_b"/>
</dbReference>
<dbReference type="AlphaFoldDB" id="A0A1S2Z480"/>
<evidence type="ECO:0000256" key="7">
    <source>
        <dbReference type="ARBA" id="ARBA00023277"/>
    </source>
</evidence>
<feature type="domain" description="Alpha-amylase C-terminal beta-sheet" evidence="12">
    <location>
        <begin position="848"/>
        <end position="908"/>
    </location>
</feature>
<dbReference type="GO" id="GO:0004556">
    <property type="term" value="F:alpha-amylase activity"/>
    <property type="evidence" value="ECO:0007669"/>
    <property type="project" value="UniProtKB-EC"/>
</dbReference>